<dbReference type="GO" id="GO:0005759">
    <property type="term" value="C:mitochondrial matrix"/>
    <property type="evidence" value="ECO:0007669"/>
    <property type="project" value="TreeGrafter"/>
</dbReference>
<feature type="binding site" evidence="7">
    <location>
        <position position="53"/>
    </location>
    <ligand>
        <name>S-adenosyl-L-methionine</name>
        <dbReference type="ChEBI" id="CHEBI:59789"/>
    </ligand>
</feature>
<evidence type="ECO:0000256" key="3">
    <source>
        <dbReference type="ARBA" id="ARBA00022679"/>
    </source>
</evidence>
<dbReference type="RefSeq" id="XP_001482250.2">
    <property type="nucleotide sequence ID" value="XM_001482200.1"/>
</dbReference>
<comment type="subcellular location">
    <subcellularLocation>
        <location evidence="1">Mitochondrion</location>
    </subcellularLocation>
</comment>
<organism evidence="9 10">
    <name type="scientific">Meyerozyma guilliermondii (strain ATCC 6260 / CBS 566 / DSM 6381 / JCM 1539 / NBRC 10279 / NRRL Y-324)</name>
    <name type="common">Yeast</name>
    <name type="synonym">Candida guilliermondii</name>
    <dbReference type="NCBI Taxonomy" id="294746"/>
    <lineage>
        <taxon>Eukaryota</taxon>
        <taxon>Fungi</taxon>
        <taxon>Dikarya</taxon>
        <taxon>Ascomycota</taxon>
        <taxon>Saccharomycotina</taxon>
        <taxon>Pichiomycetes</taxon>
        <taxon>Debaryomycetaceae</taxon>
        <taxon>Meyerozyma</taxon>
    </lineage>
</organism>
<dbReference type="Proteomes" id="UP000001997">
    <property type="component" value="Unassembled WGS sequence"/>
</dbReference>
<name>A5DPS0_PICGU</name>
<dbReference type="Pfam" id="PF00398">
    <property type="entry name" value="RrnaAD"/>
    <property type="match status" value="1"/>
</dbReference>
<evidence type="ECO:0000256" key="7">
    <source>
        <dbReference type="PROSITE-ProRule" id="PRU01026"/>
    </source>
</evidence>
<accession>A5DPS0</accession>
<evidence type="ECO:0000313" key="10">
    <source>
        <dbReference type="Proteomes" id="UP000001997"/>
    </source>
</evidence>
<feature type="binding site" evidence="7">
    <location>
        <position position="107"/>
    </location>
    <ligand>
        <name>S-adenosyl-L-methionine</name>
        <dbReference type="ChEBI" id="CHEBI:59789"/>
    </ligand>
</feature>
<dbReference type="Gene3D" id="1.10.8.100">
    <property type="entry name" value="Ribosomal RNA adenine dimethylase-like, domain 2"/>
    <property type="match status" value="1"/>
</dbReference>
<comment type="caution">
    <text evidence="7">Lacks conserved residue(s) required for the propagation of feature annotation.</text>
</comment>
<evidence type="ECO:0000256" key="4">
    <source>
        <dbReference type="ARBA" id="ARBA00022691"/>
    </source>
</evidence>
<keyword evidence="8" id="KW-0698">rRNA processing</keyword>
<dbReference type="VEuPathDB" id="FungiDB:PGUG_05271"/>
<dbReference type="SUPFAM" id="SSF53335">
    <property type="entry name" value="S-adenosyl-L-methionine-dependent methyltransferases"/>
    <property type="match status" value="1"/>
</dbReference>
<dbReference type="OrthoDB" id="16079at2759"/>
<dbReference type="AlphaFoldDB" id="A5DPS0"/>
<dbReference type="OMA" id="WDYVTKH"/>
<dbReference type="FunCoup" id="A5DPS0">
    <property type="interactions" value="18"/>
</dbReference>
<proteinExistence type="inferred from homology"/>
<evidence type="ECO:0000313" key="9">
    <source>
        <dbReference type="EMBL" id="EDK41172.2"/>
    </source>
</evidence>
<dbReference type="EC" id="2.1.1.-" evidence="8"/>
<comment type="similarity">
    <text evidence="7 8">Belongs to the class I-like SAM-binding methyltransferase superfamily. rRNA adenine N(6)-methyltransferase family.</text>
</comment>
<feature type="binding site" evidence="7">
    <location>
        <position position="51"/>
    </location>
    <ligand>
        <name>S-adenosyl-L-methionine</name>
        <dbReference type="ChEBI" id="CHEBI:59789"/>
    </ligand>
</feature>
<evidence type="ECO:0000256" key="2">
    <source>
        <dbReference type="ARBA" id="ARBA00022603"/>
    </source>
</evidence>
<dbReference type="eggNOG" id="ENOG502QY7G">
    <property type="taxonomic scope" value="Eukaryota"/>
</dbReference>
<feature type="binding site" evidence="7">
    <location>
        <position position="139"/>
    </location>
    <ligand>
        <name>S-adenosyl-L-methionine</name>
        <dbReference type="ChEBI" id="CHEBI:59789"/>
    </ligand>
</feature>
<dbReference type="GeneID" id="5124207"/>
<evidence type="ECO:0000256" key="1">
    <source>
        <dbReference type="ARBA" id="ARBA00004173"/>
    </source>
</evidence>
<dbReference type="GO" id="GO:0000179">
    <property type="term" value="F:rRNA (adenine-N6,N6-)-dimethyltransferase activity"/>
    <property type="evidence" value="ECO:0007669"/>
    <property type="project" value="UniProtKB-UniRule"/>
</dbReference>
<dbReference type="InParanoid" id="A5DPS0"/>
<evidence type="ECO:0000256" key="8">
    <source>
        <dbReference type="RuleBase" id="RU362106"/>
    </source>
</evidence>
<dbReference type="PANTHER" id="PTHR11727">
    <property type="entry name" value="DIMETHYLADENOSINE TRANSFERASE"/>
    <property type="match status" value="1"/>
</dbReference>
<dbReference type="GO" id="GO:0006391">
    <property type="term" value="P:transcription initiation at mitochondrial promoter"/>
    <property type="evidence" value="ECO:0007669"/>
    <property type="project" value="TreeGrafter"/>
</dbReference>
<keyword evidence="3 7" id="KW-0808">Transferase</keyword>
<reference evidence="9 10" key="1">
    <citation type="journal article" date="2009" name="Nature">
        <title>Evolution of pathogenicity and sexual reproduction in eight Candida genomes.</title>
        <authorList>
            <person name="Butler G."/>
            <person name="Rasmussen M.D."/>
            <person name="Lin M.F."/>
            <person name="Santos M.A."/>
            <person name="Sakthikumar S."/>
            <person name="Munro C.A."/>
            <person name="Rheinbay E."/>
            <person name="Grabherr M."/>
            <person name="Forche A."/>
            <person name="Reedy J.L."/>
            <person name="Agrafioti I."/>
            <person name="Arnaud M.B."/>
            <person name="Bates S."/>
            <person name="Brown A.J."/>
            <person name="Brunke S."/>
            <person name="Costanzo M.C."/>
            <person name="Fitzpatrick D.A."/>
            <person name="de Groot P.W."/>
            <person name="Harris D."/>
            <person name="Hoyer L.L."/>
            <person name="Hube B."/>
            <person name="Klis F.M."/>
            <person name="Kodira C."/>
            <person name="Lennard N."/>
            <person name="Logue M.E."/>
            <person name="Martin R."/>
            <person name="Neiman A.M."/>
            <person name="Nikolaou E."/>
            <person name="Quail M.A."/>
            <person name="Quinn J."/>
            <person name="Santos M.C."/>
            <person name="Schmitzberger F.F."/>
            <person name="Sherlock G."/>
            <person name="Shah P."/>
            <person name="Silverstein K.A."/>
            <person name="Skrzypek M.S."/>
            <person name="Soll D."/>
            <person name="Staggs R."/>
            <person name="Stansfield I."/>
            <person name="Stumpf M.P."/>
            <person name="Sudbery P.E."/>
            <person name="Srikantha T."/>
            <person name="Zeng Q."/>
            <person name="Berman J."/>
            <person name="Berriman M."/>
            <person name="Heitman J."/>
            <person name="Gow N.A."/>
            <person name="Lorenz M.C."/>
            <person name="Birren B.W."/>
            <person name="Kellis M."/>
            <person name="Cuomo C.A."/>
        </authorList>
    </citation>
    <scope>NUCLEOTIDE SEQUENCE [LARGE SCALE GENOMIC DNA]</scope>
    <source>
        <strain evidence="10">ATCC 6260 / CBS 566 / DSM 6381 / JCM 1539 / NBRC 10279 / NRRL Y-324</strain>
    </source>
</reference>
<dbReference type="EMBL" id="CH408161">
    <property type="protein sequence ID" value="EDK41172.2"/>
    <property type="molecule type" value="Genomic_DNA"/>
</dbReference>
<keyword evidence="5 7" id="KW-0694">RNA-binding</keyword>
<keyword evidence="2 7" id="KW-0489">Methyltransferase</keyword>
<evidence type="ECO:0000256" key="5">
    <source>
        <dbReference type="ARBA" id="ARBA00022884"/>
    </source>
</evidence>
<dbReference type="PANTHER" id="PTHR11727:SF17">
    <property type="entry name" value="DIMETHYLADENOSINE TRANSFERASE 1, MITOCHONDRIAL"/>
    <property type="match status" value="1"/>
</dbReference>
<dbReference type="GO" id="GO:0003723">
    <property type="term" value="F:RNA binding"/>
    <property type="evidence" value="ECO:0007669"/>
    <property type="project" value="UniProtKB-UniRule"/>
</dbReference>
<dbReference type="GO" id="GO:0034245">
    <property type="term" value="C:mitochondrial DNA-directed RNA polymerase complex"/>
    <property type="evidence" value="ECO:0007669"/>
    <property type="project" value="TreeGrafter"/>
</dbReference>
<dbReference type="PROSITE" id="PS51689">
    <property type="entry name" value="SAM_RNA_A_N6_MT"/>
    <property type="match status" value="1"/>
</dbReference>
<feature type="binding site" evidence="7">
    <location>
        <position position="175"/>
    </location>
    <ligand>
        <name>S-adenosyl-L-methionine</name>
        <dbReference type="ChEBI" id="CHEBI:59789"/>
    </ligand>
</feature>
<dbReference type="InterPro" id="IPR001737">
    <property type="entry name" value="KsgA/Erm"/>
</dbReference>
<dbReference type="KEGG" id="pgu:PGUG_05271"/>
<gene>
    <name evidence="9" type="ORF">PGUG_05271</name>
</gene>
<keyword evidence="10" id="KW-1185">Reference proteome</keyword>
<keyword evidence="4 7" id="KW-0949">S-adenosyl-L-methionine</keyword>
<dbReference type="InterPro" id="IPR029063">
    <property type="entry name" value="SAM-dependent_MTases_sf"/>
</dbReference>
<comment type="function">
    <text evidence="6">Mitochondrial transcription factor that confers selective promoter recognition on the core subunit of the yeast mitochondrial RNA polymerase. Interacts with DNA in a non-specific manner.</text>
</comment>
<dbReference type="Gene3D" id="3.40.50.150">
    <property type="entry name" value="Vaccinia Virus protein VP39"/>
    <property type="match status" value="1"/>
</dbReference>
<dbReference type="HOGENOM" id="CLU_034228_0_0_1"/>
<protein>
    <recommendedName>
        <fullName evidence="8">rRNA adenine N(6)-methyltransferase</fullName>
        <ecNumber evidence="8">2.1.1.-</ecNumber>
    </recommendedName>
</protein>
<dbReference type="InterPro" id="IPR023165">
    <property type="entry name" value="rRNA_Ade_diMease-like_C"/>
</dbReference>
<dbReference type="GO" id="GO:0034246">
    <property type="term" value="F:mitochondrial transcription factor activity"/>
    <property type="evidence" value="ECO:0007669"/>
    <property type="project" value="TreeGrafter"/>
</dbReference>
<dbReference type="STRING" id="294746.A5DPS0"/>
<evidence type="ECO:0000256" key="6">
    <source>
        <dbReference type="ARBA" id="ARBA00024915"/>
    </source>
</evidence>
<sequence>MCEVIVVRCCAQYFIDFLTILDGCNMNVIRSFNPSLAPFMKQLPRFSYGSKLIVRSRECQEVIDRLDLRKKYPDSQNLDIIDVFTGYGLLSSMINYELKPRKHVVIEAGKANIEEWTKRINHLKETTNNKENFILYPHDGFNWATYNRLIDQDKIVTPRTVDRSKIHDELLIIGNLTSSSFGESLLAQWIMCSVYRNWLQKYGRVRMICVIPEGTAHKFLSGRGFPKRNRSAIKREMFTDTKLIAITQILEVSSSPEGFKYDPNTLFNDQPYCISSKAILPPGTTLSVIEIEPKDLGSFDVDLLEYVLQILMYKATGRVIDSLAQIAPGAEVELAPKLSPELLEKCPRDLTTDEFMSIFEVVDNWAFKPSIADRIDIVQEDTRTF</sequence>